<dbReference type="Proteomes" id="UP001626550">
    <property type="component" value="Unassembled WGS sequence"/>
</dbReference>
<evidence type="ECO:0000313" key="2">
    <source>
        <dbReference type="EMBL" id="KAL3310521.1"/>
    </source>
</evidence>
<keyword evidence="1" id="KW-0812">Transmembrane</keyword>
<keyword evidence="3" id="KW-1185">Reference proteome</keyword>
<gene>
    <name evidence="2" type="ORF">Ciccas_010914</name>
</gene>
<feature type="transmembrane region" description="Helical" evidence="1">
    <location>
        <begin position="7"/>
        <end position="29"/>
    </location>
</feature>
<evidence type="ECO:0000313" key="3">
    <source>
        <dbReference type="Proteomes" id="UP001626550"/>
    </source>
</evidence>
<evidence type="ECO:0000256" key="1">
    <source>
        <dbReference type="SAM" id="Phobius"/>
    </source>
</evidence>
<dbReference type="EMBL" id="JBJKFK010002876">
    <property type="protein sequence ID" value="KAL3310521.1"/>
    <property type="molecule type" value="Genomic_DNA"/>
</dbReference>
<name>A0ABD2PXF0_9PLAT</name>
<dbReference type="AlphaFoldDB" id="A0ABD2PXF0"/>
<keyword evidence="1" id="KW-0472">Membrane</keyword>
<protein>
    <submittedName>
        <fullName evidence="2">Uncharacterized protein</fullName>
    </submittedName>
</protein>
<keyword evidence="1" id="KW-1133">Transmembrane helix</keyword>
<comment type="caution">
    <text evidence="2">The sequence shown here is derived from an EMBL/GenBank/DDBJ whole genome shotgun (WGS) entry which is preliminary data.</text>
</comment>
<reference evidence="2 3" key="1">
    <citation type="submission" date="2024-11" db="EMBL/GenBank/DDBJ databases">
        <title>Adaptive evolution of stress response genes in parasites aligns with host niche diversity.</title>
        <authorList>
            <person name="Hahn C."/>
            <person name="Resl P."/>
        </authorList>
    </citation>
    <scope>NUCLEOTIDE SEQUENCE [LARGE SCALE GENOMIC DNA]</scope>
    <source>
        <strain evidence="2">EGGRZ-B1_66</strain>
        <tissue evidence="2">Body</tissue>
    </source>
</reference>
<organism evidence="2 3">
    <name type="scientific">Cichlidogyrus casuarinus</name>
    <dbReference type="NCBI Taxonomy" id="1844966"/>
    <lineage>
        <taxon>Eukaryota</taxon>
        <taxon>Metazoa</taxon>
        <taxon>Spiralia</taxon>
        <taxon>Lophotrochozoa</taxon>
        <taxon>Platyhelminthes</taxon>
        <taxon>Monogenea</taxon>
        <taxon>Monopisthocotylea</taxon>
        <taxon>Dactylogyridea</taxon>
        <taxon>Ancyrocephalidae</taxon>
        <taxon>Cichlidogyrus</taxon>
    </lineage>
</organism>
<proteinExistence type="predicted"/>
<accession>A0ABD2PXF0</accession>
<sequence>MRPHFKFLLGISIFILMDIVWVLFAQITYAEEVQLEEELATHVPPYLTKKEFVRLSFENCTIHLIATYSYQVGSHRMDY</sequence>